<name>A0AAD7AWC8_MYCRO</name>
<feature type="region of interest" description="Disordered" evidence="1">
    <location>
        <begin position="226"/>
        <end position="296"/>
    </location>
</feature>
<keyword evidence="3" id="KW-1185">Reference proteome</keyword>
<feature type="non-terminal residue" evidence="2">
    <location>
        <position position="349"/>
    </location>
</feature>
<gene>
    <name evidence="2" type="ORF">B0H17DRAFT_1155365</name>
</gene>
<feature type="compositionally biased region" description="Acidic residues" evidence="1">
    <location>
        <begin position="183"/>
        <end position="192"/>
    </location>
</feature>
<feature type="region of interest" description="Disordered" evidence="1">
    <location>
        <begin position="120"/>
        <end position="208"/>
    </location>
</feature>
<sequence>MGDPTENTKITEEQTSSLSGSPWPSSPTSGIEDFDNHSSNHGGSDSNSTNLSDLSEDLDDMPHFETENSLLKWLEVGREQLKRFVTKKKPEDKPACEPYFKTKIGVVPAERTLRLMRAEEKKTTKEHGKGLSQWFQPALSASKNQTESLGGRTETVDQSTRDVAMTAPDSATEPSRRPAMILEEVEDQEDKDAESLSPSEISRQEEDGFGDFEEIFAALEFDTPTYPEISPVAGPSRTPHIDPLPPSTSPSNAPEPDPRRRYIPGLPMSFSRADQSFRPAPVPKPAGPRSRPPPSHKVDLAIVKINTILHPSRGPNTKGFKEVEMNRVLRAQLELMISFLRLYASDGFT</sequence>
<reference evidence="2" key="1">
    <citation type="submission" date="2023-03" db="EMBL/GenBank/DDBJ databases">
        <title>Massive genome expansion in bonnet fungi (Mycena s.s.) driven by repeated elements and novel gene families across ecological guilds.</title>
        <authorList>
            <consortium name="Lawrence Berkeley National Laboratory"/>
            <person name="Harder C.B."/>
            <person name="Miyauchi S."/>
            <person name="Viragh M."/>
            <person name="Kuo A."/>
            <person name="Thoen E."/>
            <person name="Andreopoulos B."/>
            <person name="Lu D."/>
            <person name="Skrede I."/>
            <person name="Drula E."/>
            <person name="Henrissat B."/>
            <person name="Morin E."/>
            <person name="Kohler A."/>
            <person name="Barry K."/>
            <person name="LaButti K."/>
            <person name="Morin E."/>
            <person name="Salamov A."/>
            <person name="Lipzen A."/>
            <person name="Mereny Z."/>
            <person name="Hegedus B."/>
            <person name="Baldrian P."/>
            <person name="Stursova M."/>
            <person name="Weitz H."/>
            <person name="Taylor A."/>
            <person name="Grigoriev I.V."/>
            <person name="Nagy L.G."/>
            <person name="Martin F."/>
            <person name="Kauserud H."/>
        </authorList>
    </citation>
    <scope>NUCLEOTIDE SEQUENCE</scope>
    <source>
        <strain evidence="2">CBHHK067</strain>
    </source>
</reference>
<feature type="compositionally biased region" description="Low complexity" evidence="1">
    <location>
        <begin position="37"/>
        <end position="53"/>
    </location>
</feature>
<feature type="compositionally biased region" description="Pro residues" evidence="1">
    <location>
        <begin position="280"/>
        <end position="295"/>
    </location>
</feature>
<dbReference type="EMBL" id="JARKIE010001640">
    <property type="protein sequence ID" value="KAJ7601325.1"/>
    <property type="molecule type" value="Genomic_DNA"/>
</dbReference>
<feature type="compositionally biased region" description="Polar residues" evidence="1">
    <location>
        <begin position="133"/>
        <end position="148"/>
    </location>
</feature>
<dbReference type="Proteomes" id="UP001221757">
    <property type="component" value="Unassembled WGS sequence"/>
</dbReference>
<comment type="caution">
    <text evidence="2">The sequence shown here is derived from an EMBL/GenBank/DDBJ whole genome shotgun (WGS) entry which is preliminary data.</text>
</comment>
<evidence type="ECO:0000313" key="3">
    <source>
        <dbReference type="Proteomes" id="UP001221757"/>
    </source>
</evidence>
<organism evidence="2 3">
    <name type="scientific">Mycena rosella</name>
    <name type="common">Pink bonnet</name>
    <name type="synonym">Agaricus rosellus</name>
    <dbReference type="NCBI Taxonomy" id="1033263"/>
    <lineage>
        <taxon>Eukaryota</taxon>
        <taxon>Fungi</taxon>
        <taxon>Dikarya</taxon>
        <taxon>Basidiomycota</taxon>
        <taxon>Agaricomycotina</taxon>
        <taxon>Agaricomycetes</taxon>
        <taxon>Agaricomycetidae</taxon>
        <taxon>Agaricales</taxon>
        <taxon>Marasmiineae</taxon>
        <taxon>Mycenaceae</taxon>
        <taxon>Mycena</taxon>
    </lineage>
</organism>
<protein>
    <submittedName>
        <fullName evidence="2">Uncharacterized protein</fullName>
    </submittedName>
</protein>
<feature type="region of interest" description="Disordered" evidence="1">
    <location>
        <begin position="1"/>
        <end position="61"/>
    </location>
</feature>
<feature type="compositionally biased region" description="Basic and acidic residues" evidence="1">
    <location>
        <begin position="120"/>
        <end position="129"/>
    </location>
</feature>
<evidence type="ECO:0000256" key="1">
    <source>
        <dbReference type="SAM" id="MobiDB-lite"/>
    </source>
</evidence>
<proteinExistence type="predicted"/>
<feature type="compositionally biased region" description="Low complexity" evidence="1">
    <location>
        <begin position="15"/>
        <end position="30"/>
    </location>
</feature>
<evidence type="ECO:0000313" key="2">
    <source>
        <dbReference type="EMBL" id="KAJ7601325.1"/>
    </source>
</evidence>
<dbReference type="AlphaFoldDB" id="A0AAD7AWC8"/>
<accession>A0AAD7AWC8</accession>